<keyword evidence="12" id="KW-1185">Reference proteome</keyword>
<dbReference type="GO" id="GO:0003677">
    <property type="term" value="F:DNA binding"/>
    <property type="evidence" value="ECO:0007669"/>
    <property type="project" value="InterPro"/>
</dbReference>
<dbReference type="PANTHER" id="PTHR34388">
    <property type="entry name" value="DNA POLYMERASE III SUBUNIT DELTA"/>
    <property type="match status" value="1"/>
</dbReference>
<evidence type="ECO:0000256" key="3">
    <source>
        <dbReference type="ARBA" id="ARBA00022679"/>
    </source>
</evidence>
<organism evidence="11 12">
    <name type="scientific">SAR86 cluster bacterium</name>
    <dbReference type="NCBI Taxonomy" id="2030880"/>
    <lineage>
        <taxon>Bacteria</taxon>
        <taxon>Pseudomonadati</taxon>
        <taxon>Pseudomonadota</taxon>
        <taxon>Gammaproteobacteria</taxon>
        <taxon>SAR86 cluster</taxon>
    </lineage>
</organism>
<comment type="catalytic activity">
    <reaction evidence="8">
        <text>DNA(n) + a 2'-deoxyribonucleoside 5'-triphosphate = DNA(n+1) + diphosphate</text>
        <dbReference type="Rhea" id="RHEA:22508"/>
        <dbReference type="Rhea" id="RHEA-COMP:17339"/>
        <dbReference type="Rhea" id="RHEA-COMP:17340"/>
        <dbReference type="ChEBI" id="CHEBI:33019"/>
        <dbReference type="ChEBI" id="CHEBI:61560"/>
        <dbReference type="ChEBI" id="CHEBI:173112"/>
        <dbReference type="EC" id="2.7.7.7"/>
    </reaction>
</comment>
<proteinExistence type="inferred from homology"/>
<evidence type="ECO:0000256" key="1">
    <source>
        <dbReference type="ARBA" id="ARBA00012417"/>
    </source>
</evidence>
<keyword evidence="4" id="KW-0548">Nucleotidyltransferase</keyword>
<dbReference type="EC" id="2.7.7.7" evidence="1 9"/>
<dbReference type="GO" id="GO:0009360">
    <property type="term" value="C:DNA polymerase III complex"/>
    <property type="evidence" value="ECO:0007669"/>
    <property type="project" value="UniProtKB-UniRule"/>
</dbReference>
<reference evidence="11" key="1">
    <citation type="submission" date="2022-05" db="EMBL/GenBank/DDBJ databases">
        <title>Single-amplified genomics reveal most streamlined microbe among free-living bacteria.</title>
        <authorList>
            <person name="Roda-Garcia J."/>
            <person name="Haro-Moreno J.M."/>
            <person name="Rodriguez-Valera F."/>
            <person name="Almagro-Moreno S."/>
            <person name="Lopez-Perez M."/>
        </authorList>
    </citation>
    <scope>NUCLEOTIDE SEQUENCE</scope>
    <source>
        <strain evidence="11">TMED112-D2-2</strain>
    </source>
</reference>
<evidence type="ECO:0000313" key="11">
    <source>
        <dbReference type="EMBL" id="URQ63290.1"/>
    </source>
</evidence>
<dbReference type="AlphaFoldDB" id="A0A9Q8X236"/>
<sequence length="316" mass="36643">MNTSCLDFLQKKELDKGFYMLYGDEPACIFKSKEHIIQCNFLNSEFTRINLDLEDDDFIEILNEATMSQDMFASGKIIFFKFSKNRLNKEIREKIELISNHEADIVSVLEISEVKVSTLRKELFSKLSRGMLIDCSEPSEKEIFNFLRLNLPDSLVSDEQIKLHQSLYEGNFSALLNDMELLKIVDDSKYIESIFSESSVKDNRKIINYLADNKIDSVIDVINYYEKNEPGIIPLLVWLFNRDLQAVNMILSRSGSVRKLGIWDSQLASYNKIAKRFNKKKIESALSLLDESDKKFKGFLKGSPWDSLREVVFKFV</sequence>
<keyword evidence="5" id="KW-0235">DNA replication</keyword>
<feature type="domain" description="DNA polymerase III delta N-terminal" evidence="10">
    <location>
        <begin position="19"/>
        <end position="129"/>
    </location>
</feature>
<evidence type="ECO:0000259" key="10">
    <source>
        <dbReference type="Pfam" id="PF06144"/>
    </source>
</evidence>
<dbReference type="Proteomes" id="UP001056381">
    <property type="component" value="Chromosome"/>
</dbReference>
<dbReference type="PANTHER" id="PTHR34388:SF1">
    <property type="entry name" value="DNA POLYMERASE III SUBUNIT DELTA"/>
    <property type="match status" value="1"/>
</dbReference>
<evidence type="ECO:0000256" key="9">
    <source>
        <dbReference type="NCBIfam" id="TIGR01128"/>
    </source>
</evidence>
<dbReference type="GO" id="GO:0003887">
    <property type="term" value="F:DNA-directed DNA polymerase activity"/>
    <property type="evidence" value="ECO:0007669"/>
    <property type="project" value="UniProtKB-UniRule"/>
</dbReference>
<dbReference type="SUPFAM" id="SSF52540">
    <property type="entry name" value="P-loop containing nucleoside triphosphate hydrolases"/>
    <property type="match status" value="1"/>
</dbReference>
<evidence type="ECO:0000256" key="2">
    <source>
        <dbReference type="ARBA" id="ARBA00017703"/>
    </source>
</evidence>
<dbReference type="InterPro" id="IPR010372">
    <property type="entry name" value="DNA_pol3_delta_N"/>
</dbReference>
<evidence type="ECO:0000256" key="7">
    <source>
        <dbReference type="ARBA" id="ARBA00034754"/>
    </source>
</evidence>
<protein>
    <recommendedName>
        <fullName evidence="2 9">DNA polymerase III subunit delta</fullName>
        <ecNumber evidence="1 9">2.7.7.7</ecNumber>
    </recommendedName>
</protein>
<dbReference type="GO" id="GO:0006261">
    <property type="term" value="P:DNA-templated DNA replication"/>
    <property type="evidence" value="ECO:0007669"/>
    <property type="project" value="TreeGrafter"/>
</dbReference>
<evidence type="ECO:0000256" key="4">
    <source>
        <dbReference type="ARBA" id="ARBA00022695"/>
    </source>
</evidence>
<dbReference type="SUPFAM" id="SSF48019">
    <property type="entry name" value="post-AAA+ oligomerization domain-like"/>
    <property type="match status" value="1"/>
</dbReference>
<evidence type="ECO:0000256" key="8">
    <source>
        <dbReference type="ARBA" id="ARBA00049244"/>
    </source>
</evidence>
<keyword evidence="6" id="KW-0239">DNA-directed DNA polymerase</keyword>
<dbReference type="Gene3D" id="3.40.50.300">
    <property type="entry name" value="P-loop containing nucleotide triphosphate hydrolases"/>
    <property type="match status" value="1"/>
</dbReference>
<evidence type="ECO:0000256" key="5">
    <source>
        <dbReference type="ARBA" id="ARBA00022705"/>
    </source>
</evidence>
<comment type="similarity">
    <text evidence="7">Belongs to the DNA polymerase HolA subunit family.</text>
</comment>
<accession>A0A9Q8X236</accession>
<keyword evidence="3" id="KW-0808">Transferase</keyword>
<dbReference type="Pfam" id="PF06144">
    <property type="entry name" value="DNA_pol3_delta"/>
    <property type="match status" value="1"/>
</dbReference>
<dbReference type="InterPro" id="IPR027417">
    <property type="entry name" value="P-loop_NTPase"/>
</dbReference>
<gene>
    <name evidence="11" type="ORF">M9B40_00555</name>
</gene>
<evidence type="ECO:0000313" key="12">
    <source>
        <dbReference type="Proteomes" id="UP001056381"/>
    </source>
</evidence>
<name>A0A9Q8X236_9GAMM</name>
<dbReference type="Gene3D" id="1.20.272.10">
    <property type="match status" value="1"/>
</dbReference>
<dbReference type="NCBIfam" id="TIGR01128">
    <property type="entry name" value="holA"/>
    <property type="match status" value="1"/>
</dbReference>
<evidence type="ECO:0000256" key="6">
    <source>
        <dbReference type="ARBA" id="ARBA00022932"/>
    </source>
</evidence>
<dbReference type="InterPro" id="IPR008921">
    <property type="entry name" value="DNA_pol3_clamp-load_cplx_C"/>
</dbReference>
<dbReference type="InterPro" id="IPR005790">
    <property type="entry name" value="DNA_polIII_delta"/>
</dbReference>
<dbReference type="EMBL" id="CP097966">
    <property type="protein sequence ID" value="URQ63290.1"/>
    <property type="molecule type" value="Genomic_DNA"/>
</dbReference>